<dbReference type="Proteomes" id="UP000230750">
    <property type="component" value="Unassembled WGS sequence"/>
</dbReference>
<organism evidence="9 10">
    <name type="scientific">Stichopus japonicus</name>
    <name type="common">Sea cucumber</name>
    <dbReference type="NCBI Taxonomy" id="307972"/>
    <lineage>
        <taxon>Eukaryota</taxon>
        <taxon>Metazoa</taxon>
        <taxon>Echinodermata</taxon>
        <taxon>Eleutherozoa</taxon>
        <taxon>Echinozoa</taxon>
        <taxon>Holothuroidea</taxon>
        <taxon>Aspidochirotacea</taxon>
        <taxon>Aspidochirotida</taxon>
        <taxon>Stichopodidae</taxon>
        <taxon>Apostichopus</taxon>
    </lineage>
</organism>
<dbReference type="GO" id="GO:0000139">
    <property type="term" value="C:Golgi membrane"/>
    <property type="evidence" value="ECO:0007669"/>
    <property type="project" value="UniProtKB-SubCell"/>
</dbReference>
<dbReference type="PANTHER" id="PTHR12129">
    <property type="entry name" value="HEPARAN SULFATE 2-O-SULFOTRANSFERASE"/>
    <property type="match status" value="1"/>
</dbReference>
<name>A0A2G8L7G8_STIJA</name>
<sequence length="185" mass="21550">MYDPLQRLQNHYKLDHWGDDLTNYMHPNWPRKLTPSFTRCVQSGGKDCSYPLAKHFYTLWFCGFDKNPRCVHKKEISRASSLARRTIESLQLVGVMEQLGEFVMSLEAQTPSVFGGLGELYWSDAFRQVHEDFKPKRNNSLEAAMETRLKETLKDEYSLYQFAKSNFHKQFMNLTSGKGQPRSPS</sequence>
<keyword evidence="6" id="KW-0333">Golgi apparatus</keyword>
<dbReference type="AlphaFoldDB" id="A0A2G8L7G8"/>
<comment type="caution">
    <text evidence="9">The sequence shown here is derived from an EMBL/GenBank/DDBJ whole genome shotgun (WGS) entry which is preliminary data.</text>
</comment>
<dbReference type="GO" id="GO:0008146">
    <property type="term" value="F:sulfotransferase activity"/>
    <property type="evidence" value="ECO:0007669"/>
    <property type="project" value="InterPro"/>
</dbReference>
<dbReference type="PANTHER" id="PTHR12129:SF15">
    <property type="entry name" value="URONYL 2-SULFOTRANSFERASE"/>
    <property type="match status" value="1"/>
</dbReference>
<evidence type="ECO:0000256" key="7">
    <source>
        <dbReference type="ARBA" id="ARBA00023136"/>
    </source>
</evidence>
<keyword evidence="5" id="KW-1133">Transmembrane helix</keyword>
<comment type="subcellular location">
    <subcellularLocation>
        <location evidence="1">Golgi apparatus membrane</location>
        <topology evidence="1">Single-pass type II membrane protein</topology>
    </subcellularLocation>
</comment>
<protein>
    <submittedName>
        <fullName evidence="9">Sulfotransfer 2 domain containing protein</fullName>
    </submittedName>
</protein>
<evidence type="ECO:0000313" key="9">
    <source>
        <dbReference type="EMBL" id="PIK56211.1"/>
    </source>
</evidence>
<keyword evidence="7" id="KW-0472">Membrane</keyword>
<keyword evidence="3" id="KW-0812">Transmembrane</keyword>
<evidence type="ECO:0000256" key="4">
    <source>
        <dbReference type="ARBA" id="ARBA00022968"/>
    </source>
</evidence>
<keyword evidence="2" id="KW-0808">Transferase</keyword>
<dbReference type="OrthoDB" id="10019582at2759"/>
<gene>
    <name evidence="9" type="ORF">BSL78_06849</name>
</gene>
<dbReference type="EMBL" id="MRZV01000183">
    <property type="protein sequence ID" value="PIK56211.1"/>
    <property type="molecule type" value="Genomic_DNA"/>
</dbReference>
<dbReference type="InterPro" id="IPR027417">
    <property type="entry name" value="P-loop_NTPase"/>
</dbReference>
<dbReference type="Gene3D" id="3.40.50.300">
    <property type="entry name" value="P-loop containing nucleotide triphosphate hydrolases"/>
    <property type="match status" value="1"/>
</dbReference>
<reference evidence="9 10" key="1">
    <citation type="journal article" date="2017" name="PLoS Biol.">
        <title>The sea cucumber genome provides insights into morphological evolution and visceral regeneration.</title>
        <authorList>
            <person name="Zhang X."/>
            <person name="Sun L."/>
            <person name="Yuan J."/>
            <person name="Sun Y."/>
            <person name="Gao Y."/>
            <person name="Zhang L."/>
            <person name="Li S."/>
            <person name="Dai H."/>
            <person name="Hamel J.F."/>
            <person name="Liu C."/>
            <person name="Yu Y."/>
            <person name="Liu S."/>
            <person name="Lin W."/>
            <person name="Guo K."/>
            <person name="Jin S."/>
            <person name="Xu P."/>
            <person name="Storey K.B."/>
            <person name="Huan P."/>
            <person name="Zhang T."/>
            <person name="Zhou Y."/>
            <person name="Zhang J."/>
            <person name="Lin C."/>
            <person name="Li X."/>
            <person name="Xing L."/>
            <person name="Huo D."/>
            <person name="Sun M."/>
            <person name="Wang L."/>
            <person name="Mercier A."/>
            <person name="Li F."/>
            <person name="Yang H."/>
            <person name="Xiang J."/>
        </authorList>
    </citation>
    <scope>NUCLEOTIDE SEQUENCE [LARGE SCALE GENOMIC DNA]</scope>
    <source>
        <strain evidence="9">Shaxun</strain>
        <tissue evidence="9">Muscle</tissue>
    </source>
</reference>
<evidence type="ECO:0000256" key="2">
    <source>
        <dbReference type="ARBA" id="ARBA00022679"/>
    </source>
</evidence>
<evidence type="ECO:0000256" key="8">
    <source>
        <dbReference type="ARBA" id="ARBA00023180"/>
    </source>
</evidence>
<evidence type="ECO:0000256" key="5">
    <source>
        <dbReference type="ARBA" id="ARBA00022989"/>
    </source>
</evidence>
<keyword evidence="10" id="KW-1185">Reference proteome</keyword>
<dbReference type="InterPro" id="IPR007734">
    <property type="entry name" value="Heparan_SO4_2-O-STrfase"/>
</dbReference>
<keyword evidence="8" id="KW-0325">Glycoprotein</keyword>
<accession>A0A2G8L7G8</accession>
<evidence type="ECO:0000313" key="10">
    <source>
        <dbReference type="Proteomes" id="UP000230750"/>
    </source>
</evidence>
<proteinExistence type="predicted"/>
<evidence type="ECO:0000256" key="6">
    <source>
        <dbReference type="ARBA" id="ARBA00023034"/>
    </source>
</evidence>
<evidence type="ECO:0000256" key="3">
    <source>
        <dbReference type="ARBA" id="ARBA00022692"/>
    </source>
</evidence>
<evidence type="ECO:0000256" key="1">
    <source>
        <dbReference type="ARBA" id="ARBA00004323"/>
    </source>
</evidence>
<keyword evidence="4" id="KW-0735">Signal-anchor</keyword>